<protein>
    <submittedName>
        <fullName evidence="1">Uncharacterized protein</fullName>
    </submittedName>
</protein>
<dbReference type="GeneID" id="40104366"/>
<gene>
    <name evidence="1" type="primary">40</name>
    <name evidence="1" type="ORF">PBI_POUSHOU_40</name>
</gene>
<organism evidence="1 2">
    <name type="scientific">Corynebacterium phage Poushou</name>
    <dbReference type="NCBI Taxonomy" id="2015851"/>
    <lineage>
        <taxon>Viruses</taxon>
        <taxon>Duplodnaviria</taxon>
        <taxon>Heunggongvirae</taxon>
        <taxon>Uroviricota</taxon>
        <taxon>Caudoviricetes</taxon>
        <taxon>Poushouvirus</taxon>
        <taxon>Poushouvirus Poushou</taxon>
    </lineage>
</organism>
<dbReference type="Proteomes" id="UP000226097">
    <property type="component" value="Segment"/>
</dbReference>
<dbReference type="KEGG" id="vg:40104366"/>
<name>A0A220NQT5_9CAUD</name>
<proteinExistence type="predicted"/>
<keyword evidence="2" id="KW-1185">Reference proteome</keyword>
<evidence type="ECO:0000313" key="1">
    <source>
        <dbReference type="EMBL" id="ASJ78999.1"/>
    </source>
</evidence>
<reference evidence="1" key="1">
    <citation type="submission" date="2017-06" db="EMBL/GenBank/DDBJ databases">
        <authorList>
            <person name="Guerrero Bustamante C.A."/>
            <person name="Bowman C.A."/>
            <person name="Russell D.A."/>
            <person name="Pope W.A."/>
            <person name="Jacobs-Sera D."/>
            <person name="Hatfull G.F."/>
        </authorList>
    </citation>
    <scope>NUCLEOTIDE SEQUENCE [LARGE SCALE GENOMIC DNA]</scope>
</reference>
<dbReference type="EMBL" id="MF197383">
    <property type="protein sequence ID" value="ASJ78999.1"/>
    <property type="molecule type" value="Genomic_DNA"/>
</dbReference>
<evidence type="ECO:0000313" key="2">
    <source>
        <dbReference type="Proteomes" id="UP000226097"/>
    </source>
</evidence>
<sequence>MNTTPKLPAFIRVAEFAHESGFSKKKTISMILSGELRARKLKPGVRNSPWMIPASELTRIYEEVAA</sequence>
<accession>A0A220NQT5</accession>
<dbReference type="RefSeq" id="YP_009626552.1">
    <property type="nucleotide sequence ID" value="NC_042139.2"/>
</dbReference>